<reference evidence="2 3" key="1">
    <citation type="submission" date="2023-03" db="EMBL/GenBank/DDBJ databases">
        <title>Genome insight into feeding habits of ladybird beetles.</title>
        <authorList>
            <person name="Li H.-S."/>
            <person name="Huang Y.-H."/>
            <person name="Pang H."/>
        </authorList>
    </citation>
    <scope>NUCLEOTIDE SEQUENCE [LARGE SCALE GENOMIC DNA]</scope>
    <source>
        <strain evidence="2">SYSU_2023b</strain>
        <tissue evidence="2">Whole body</tissue>
    </source>
</reference>
<keyword evidence="1" id="KW-0732">Signal</keyword>
<dbReference type="AlphaFoldDB" id="A0AAW1V397"/>
<dbReference type="Proteomes" id="UP001431783">
    <property type="component" value="Unassembled WGS sequence"/>
</dbReference>
<protein>
    <submittedName>
        <fullName evidence="2">Uncharacterized protein</fullName>
    </submittedName>
</protein>
<name>A0AAW1V397_9CUCU</name>
<evidence type="ECO:0000313" key="2">
    <source>
        <dbReference type="EMBL" id="KAK9890156.1"/>
    </source>
</evidence>
<accession>A0AAW1V397</accession>
<comment type="caution">
    <text evidence="2">The sequence shown here is derived from an EMBL/GenBank/DDBJ whole genome shotgun (WGS) entry which is preliminary data.</text>
</comment>
<evidence type="ECO:0000313" key="3">
    <source>
        <dbReference type="Proteomes" id="UP001431783"/>
    </source>
</evidence>
<evidence type="ECO:0000256" key="1">
    <source>
        <dbReference type="SAM" id="SignalP"/>
    </source>
</evidence>
<keyword evidence="3" id="KW-1185">Reference proteome</keyword>
<proteinExistence type="predicted"/>
<feature type="signal peptide" evidence="1">
    <location>
        <begin position="1"/>
        <end position="22"/>
    </location>
</feature>
<sequence length="295" mass="34130">MQVTSTVRSVLIWWILYENTLALSLPRSRDHRRGPGEVAKNGIAPEPSCEELKAMWRLSKRQSRASELTNEIPTFHDPFANNIWQPYYATSRSIGGRRMDRHRNRPIYGRVVHKAPSLRIQDVAEKNRAFEELAQNYGRMQPGEPRRRVTAFRLSGGGNPRQLPSMGYPQHVGSFQHLKELIKTERARELHDQRLAEEDAARAEAYKDMKNYGNQRAQLYPDIFDMEQQEEPEPDPYMGRQGIIHFPDLLAPSSRHEPIDQFIDDYGYPRIRPKGPDSLLGTSSFAYADYDGFYI</sequence>
<organism evidence="2 3">
    <name type="scientific">Henosepilachna vigintioctopunctata</name>
    <dbReference type="NCBI Taxonomy" id="420089"/>
    <lineage>
        <taxon>Eukaryota</taxon>
        <taxon>Metazoa</taxon>
        <taxon>Ecdysozoa</taxon>
        <taxon>Arthropoda</taxon>
        <taxon>Hexapoda</taxon>
        <taxon>Insecta</taxon>
        <taxon>Pterygota</taxon>
        <taxon>Neoptera</taxon>
        <taxon>Endopterygota</taxon>
        <taxon>Coleoptera</taxon>
        <taxon>Polyphaga</taxon>
        <taxon>Cucujiformia</taxon>
        <taxon>Coccinelloidea</taxon>
        <taxon>Coccinellidae</taxon>
        <taxon>Epilachninae</taxon>
        <taxon>Epilachnini</taxon>
        <taxon>Henosepilachna</taxon>
    </lineage>
</organism>
<gene>
    <name evidence="2" type="ORF">WA026_008962</name>
</gene>
<dbReference type="EMBL" id="JARQZJ010000124">
    <property type="protein sequence ID" value="KAK9890156.1"/>
    <property type="molecule type" value="Genomic_DNA"/>
</dbReference>
<feature type="chain" id="PRO_5043901142" evidence="1">
    <location>
        <begin position="23"/>
        <end position="295"/>
    </location>
</feature>